<feature type="region of interest" description="Disordered" evidence="1">
    <location>
        <begin position="1"/>
        <end position="36"/>
    </location>
</feature>
<proteinExistence type="predicted"/>
<reference evidence="2" key="1">
    <citation type="submission" date="2023-03" db="UniProtKB">
        <authorList>
            <consortium name="EnsemblPlants"/>
        </authorList>
    </citation>
    <scope>IDENTIFICATION</scope>
</reference>
<sequence>MGAGVCGGLGDRRDGPSWTAWAESSPNGGRRPTDGGRLQLWRTLGEREIEKLGGGKLRLIPKIGREREKVKREGEI</sequence>
<accession>A0A9I9EIJ8</accession>
<dbReference type="AlphaFoldDB" id="A0A9I9EIJ8"/>
<evidence type="ECO:0000256" key="1">
    <source>
        <dbReference type="SAM" id="MobiDB-lite"/>
    </source>
</evidence>
<evidence type="ECO:0000313" key="2">
    <source>
        <dbReference type="EnsemblPlants" id="MELO3C034237.2.1"/>
    </source>
</evidence>
<organism evidence="2">
    <name type="scientific">Cucumis melo</name>
    <name type="common">Muskmelon</name>
    <dbReference type="NCBI Taxonomy" id="3656"/>
    <lineage>
        <taxon>Eukaryota</taxon>
        <taxon>Viridiplantae</taxon>
        <taxon>Streptophyta</taxon>
        <taxon>Embryophyta</taxon>
        <taxon>Tracheophyta</taxon>
        <taxon>Spermatophyta</taxon>
        <taxon>Magnoliopsida</taxon>
        <taxon>eudicotyledons</taxon>
        <taxon>Gunneridae</taxon>
        <taxon>Pentapetalae</taxon>
        <taxon>rosids</taxon>
        <taxon>fabids</taxon>
        <taxon>Cucurbitales</taxon>
        <taxon>Cucurbitaceae</taxon>
        <taxon>Benincaseae</taxon>
        <taxon>Cucumis</taxon>
    </lineage>
</organism>
<protein>
    <submittedName>
        <fullName evidence="2">Uncharacterized protein</fullName>
    </submittedName>
</protein>
<dbReference type="Gramene" id="MELO3C034237.2.1">
    <property type="protein sequence ID" value="MELO3C034237.2.1"/>
    <property type="gene ID" value="MELO3C034237.2"/>
</dbReference>
<dbReference type="EnsemblPlants" id="MELO3C034237.2.1">
    <property type="protein sequence ID" value="MELO3C034237.2.1"/>
    <property type="gene ID" value="MELO3C034237.2"/>
</dbReference>
<name>A0A9I9EIJ8_CUCME</name>